<sequence length="62" mass="6217">MDERRSSRRKGGGGGGGGGGGEPRRRDGGLVGATIPAFQCPITGMERDAPAATGLETRSNSS</sequence>
<dbReference type="Proteomes" id="UP001178508">
    <property type="component" value="Chromosome 10"/>
</dbReference>
<evidence type="ECO:0000256" key="1">
    <source>
        <dbReference type="SAM" id="MobiDB-lite"/>
    </source>
</evidence>
<dbReference type="EMBL" id="OY660873">
    <property type="protein sequence ID" value="CAJ1065656.1"/>
    <property type="molecule type" value="Genomic_DNA"/>
</dbReference>
<accession>A0AAV1FY79</accession>
<feature type="region of interest" description="Disordered" evidence="1">
    <location>
        <begin position="1"/>
        <end position="32"/>
    </location>
</feature>
<proteinExistence type="predicted"/>
<feature type="region of interest" description="Disordered" evidence="1">
    <location>
        <begin position="43"/>
        <end position="62"/>
    </location>
</feature>
<protein>
    <submittedName>
        <fullName evidence="2">Uncharacterized protein</fullName>
    </submittedName>
</protein>
<dbReference type="AlphaFoldDB" id="A0AAV1FY79"/>
<gene>
    <name evidence="2" type="ORF">XNOV1_A017986</name>
</gene>
<reference evidence="2" key="1">
    <citation type="submission" date="2023-08" db="EMBL/GenBank/DDBJ databases">
        <authorList>
            <person name="Alioto T."/>
            <person name="Alioto T."/>
            <person name="Gomez Garrido J."/>
        </authorList>
    </citation>
    <scope>NUCLEOTIDE SEQUENCE</scope>
</reference>
<evidence type="ECO:0000313" key="3">
    <source>
        <dbReference type="Proteomes" id="UP001178508"/>
    </source>
</evidence>
<keyword evidence="3" id="KW-1185">Reference proteome</keyword>
<name>A0AAV1FY79_XYRNO</name>
<organism evidence="2 3">
    <name type="scientific">Xyrichtys novacula</name>
    <name type="common">Pearly razorfish</name>
    <name type="synonym">Hemipteronotus novacula</name>
    <dbReference type="NCBI Taxonomy" id="13765"/>
    <lineage>
        <taxon>Eukaryota</taxon>
        <taxon>Metazoa</taxon>
        <taxon>Chordata</taxon>
        <taxon>Craniata</taxon>
        <taxon>Vertebrata</taxon>
        <taxon>Euteleostomi</taxon>
        <taxon>Actinopterygii</taxon>
        <taxon>Neopterygii</taxon>
        <taxon>Teleostei</taxon>
        <taxon>Neoteleostei</taxon>
        <taxon>Acanthomorphata</taxon>
        <taxon>Eupercaria</taxon>
        <taxon>Labriformes</taxon>
        <taxon>Labridae</taxon>
        <taxon>Xyrichtys</taxon>
    </lineage>
</organism>
<feature type="compositionally biased region" description="Basic residues" evidence="1">
    <location>
        <begin position="1"/>
        <end position="11"/>
    </location>
</feature>
<evidence type="ECO:0000313" key="2">
    <source>
        <dbReference type="EMBL" id="CAJ1065656.1"/>
    </source>
</evidence>
<feature type="compositionally biased region" description="Gly residues" evidence="1">
    <location>
        <begin position="12"/>
        <end position="21"/>
    </location>
</feature>